<dbReference type="EMBL" id="BMOS01000001">
    <property type="protein sequence ID" value="GGN48485.1"/>
    <property type="molecule type" value="Genomic_DNA"/>
</dbReference>
<accession>A0A917XQY1</accession>
<organism evidence="2 3">
    <name type="scientific">Oceanobacillus indicireducens</name>
    <dbReference type="NCBI Taxonomy" id="1004261"/>
    <lineage>
        <taxon>Bacteria</taxon>
        <taxon>Bacillati</taxon>
        <taxon>Bacillota</taxon>
        <taxon>Bacilli</taxon>
        <taxon>Bacillales</taxon>
        <taxon>Bacillaceae</taxon>
        <taxon>Oceanobacillus</taxon>
    </lineage>
</organism>
<comment type="caution">
    <text evidence="2">The sequence shown here is derived from an EMBL/GenBank/DDBJ whole genome shotgun (WGS) entry which is preliminary data.</text>
</comment>
<dbReference type="PIRSF" id="PIRSF019587">
    <property type="entry name" value="PGPase"/>
    <property type="match status" value="1"/>
</dbReference>
<dbReference type="AlphaFoldDB" id="A0A917XQY1"/>
<evidence type="ECO:0000259" key="1">
    <source>
        <dbReference type="Pfam" id="PF04608"/>
    </source>
</evidence>
<proteinExistence type="predicted"/>
<dbReference type="InterPro" id="IPR036681">
    <property type="entry name" value="PgpA-like_sf"/>
</dbReference>
<reference evidence="2" key="1">
    <citation type="journal article" date="2014" name="Int. J. Syst. Evol. Microbiol.">
        <title>Complete genome sequence of Corynebacterium casei LMG S-19264T (=DSM 44701T), isolated from a smear-ripened cheese.</title>
        <authorList>
            <consortium name="US DOE Joint Genome Institute (JGI-PGF)"/>
            <person name="Walter F."/>
            <person name="Albersmeier A."/>
            <person name="Kalinowski J."/>
            <person name="Ruckert C."/>
        </authorList>
    </citation>
    <scope>NUCLEOTIDE SEQUENCE</scope>
    <source>
        <strain evidence="2">JCM 17251</strain>
    </source>
</reference>
<dbReference type="GO" id="GO:0006629">
    <property type="term" value="P:lipid metabolic process"/>
    <property type="evidence" value="ECO:0007669"/>
    <property type="project" value="InterPro"/>
</dbReference>
<dbReference type="InterPro" id="IPR007686">
    <property type="entry name" value="YutG/PgpA"/>
</dbReference>
<feature type="domain" description="YutG/PgpA" evidence="1">
    <location>
        <begin position="28"/>
        <end position="160"/>
    </location>
</feature>
<reference evidence="2" key="2">
    <citation type="submission" date="2020-09" db="EMBL/GenBank/DDBJ databases">
        <authorList>
            <person name="Sun Q."/>
            <person name="Ohkuma M."/>
        </authorList>
    </citation>
    <scope>NUCLEOTIDE SEQUENCE</scope>
    <source>
        <strain evidence="2">JCM 17251</strain>
    </source>
</reference>
<evidence type="ECO:0000313" key="2">
    <source>
        <dbReference type="EMBL" id="GGN48485.1"/>
    </source>
</evidence>
<protein>
    <recommendedName>
        <fullName evidence="1">YutG/PgpA domain-containing protein</fullName>
    </recommendedName>
</protein>
<keyword evidence="3" id="KW-1185">Reference proteome</keyword>
<dbReference type="RefSeq" id="WP_188855519.1">
    <property type="nucleotide sequence ID" value="NZ_BMOS01000001.1"/>
</dbReference>
<dbReference type="Proteomes" id="UP000624041">
    <property type="component" value="Unassembled WGS sequence"/>
</dbReference>
<evidence type="ECO:0000313" key="3">
    <source>
        <dbReference type="Proteomes" id="UP000624041"/>
    </source>
</evidence>
<dbReference type="Pfam" id="PF04608">
    <property type="entry name" value="PgpA"/>
    <property type="match status" value="1"/>
</dbReference>
<dbReference type="Gene3D" id="1.10.3760.10">
    <property type="entry name" value="PgpA-like"/>
    <property type="match status" value="1"/>
</dbReference>
<dbReference type="CDD" id="cd06971">
    <property type="entry name" value="PgpA"/>
    <property type="match status" value="1"/>
</dbReference>
<dbReference type="SUPFAM" id="SSF101307">
    <property type="entry name" value="YutG-like"/>
    <property type="match status" value="1"/>
</dbReference>
<sequence>MSKHVKISDLEKKARELLEKRGVKIEDIAELVYYLQSSYHNELTMDECRFNVNRVLSKREVQNAVITGIQLDVLAEKKLLDEPLLETIVTDESLYGIDEIIALSIVNVYGSIGLTNYGYIDKQKPGILKKLNDHSTGSVNTFLDDIVGAIAAAASSRLAHSTVDPESLID</sequence>
<gene>
    <name evidence="2" type="primary">yutG</name>
    <name evidence="2" type="ORF">GCM10007971_00160</name>
</gene>
<dbReference type="GO" id="GO:0008962">
    <property type="term" value="F:phosphatidylglycerophosphatase activity"/>
    <property type="evidence" value="ECO:0007669"/>
    <property type="project" value="InterPro"/>
</dbReference>
<name>A0A917XQY1_9BACI</name>
<dbReference type="InterPro" id="IPR026038">
    <property type="entry name" value="Put_PGPase"/>
</dbReference>